<keyword evidence="3" id="KW-1185">Reference proteome</keyword>
<sequence length="179" mass="19215">MDKLSSSRIWMMRLVYAGLALVIMFFHLLPLSTLPNRWTPPDLLIALTFAWTMRRPDFVPIAVVAAVMLAADLLLQRPPGLLAALVVAGCAFLRPRTVGQSEAGFVGEWFAVGVVLVAITLVNQLILVVTDSGTAPLVLVLLQLVLTIAVYPLVVLASQVLFGVRRLAPSDAGAMGARS</sequence>
<name>A0A1H7CVI5_9RHOB</name>
<dbReference type="AlphaFoldDB" id="A0A1H7CVI5"/>
<keyword evidence="1" id="KW-1133">Transmembrane helix</keyword>
<organism evidence="2 3">
    <name type="scientific">Cribrihabitans marinus</name>
    <dbReference type="NCBI Taxonomy" id="1227549"/>
    <lineage>
        <taxon>Bacteria</taxon>
        <taxon>Pseudomonadati</taxon>
        <taxon>Pseudomonadota</taxon>
        <taxon>Alphaproteobacteria</taxon>
        <taxon>Rhodobacterales</taxon>
        <taxon>Paracoccaceae</taxon>
        <taxon>Cribrihabitans</taxon>
    </lineage>
</organism>
<dbReference type="OrthoDB" id="7629477at2"/>
<feature type="transmembrane region" description="Helical" evidence="1">
    <location>
        <begin position="12"/>
        <end position="31"/>
    </location>
</feature>
<dbReference type="Proteomes" id="UP000199379">
    <property type="component" value="Unassembled WGS sequence"/>
</dbReference>
<evidence type="ECO:0000256" key="1">
    <source>
        <dbReference type="SAM" id="Phobius"/>
    </source>
</evidence>
<accession>A0A1H7CVI5</accession>
<feature type="transmembrane region" description="Helical" evidence="1">
    <location>
        <begin position="109"/>
        <end position="130"/>
    </location>
</feature>
<evidence type="ECO:0000313" key="3">
    <source>
        <dbReference type="Proteomes" id="UP000199379"/>
    </source>
</evidence>
<feature type="transmembrane region" description="Helical" evidence="1">
    <location>
        <begin position="137"/>
        <end position="162"/>
    </location>
</feature>
<keyword evidence="1" id="KW-0472">Membrane</keyword>
<reference evidence="2 3" key="1">
    <citation type="submission" date="2016-10" db="EMBL/GenBank/DDBJ databases">
        <authorList>
            <person name="de Groot N.N."/>
        </authorList>
    </citation>
    <scope>NUCLEOTIDE SEQUENCE [LARGE SCALE GENOMIC DNA]</scope>
    <source>
        <strain evidence="2 3">DSM 29340</strain>
    </source>
</reference>
<dbReference type="STRING" id="1227549.SAMN05444007_108157"/>
<proteinExistence type="predicted"/>
<feature type="transmembrane region" description="Helical" evidence="1">
    <location>
        <begin position="80"/>
        <end position="97"/>
    </location>
</feature>
<protein>
    <submittedName>
        <fullName evidence="2">Rod shape-determining protein MreD</fullName>
    </submittedName>
</protein>
<gene>
    <name evidence="2" type="ORF">SAMN05444007_108157</name>
</gene>
<dbReference type="RefSeq" id="WP_092368431.1">
    <property type="nucleotide sequence ID" value="NZ_BMGV01000008.1"/>
</dbReference>
<dbReference type="EMBL" id="FNYD01000008">
    <property type="protein sequence ID" value="SEJ89835.1"/>
    <property type="molecule type" value="Genomic_DNA"/>
</dbReference>
<keyword evidence="1" id="KW-0812">Transmembrane</keyword>
<evidence type="ECO:0000313" key="2">
    <source>
        <dbReference type="EMBL" id="SEJ89835.1"/>
    </source>
</evidence>